<keyword evidence="3" id="KW-1185">Reference proteome</keyword>
<feature type="region of interest" description="Disordered" evidence="1">
    <location>
        <begin position="67"/>
        <end position="108"/>
    </location>
</feature>
<accession>A0A290Z781</accession>
<evidence type="ECO:0000313" key="3">
    <source>
        <dbReference type="Proteomes" id="UP000218505"/>
    </source>
</evidence>
<evidence type="ECO:0000313" key="2">
    <source>
        <dbReference type="EMBL" id="ATE54880.1"/>
    </source>
</evidence>
<dbReference type="EMBL" id="CP023445">
    <property type="protein sequence ID" value="ATE54880.1"/>
    <property type="molecule type" value="Genomic_DNA"/>
</dbReference>
<name>A0A290Z781_9PSEU</name>
<protein>
    <submittedName>
        <fullName evidence="2">Uncharacterized protein</fullName>
    </submittedName>
</protein>
<organism evidence="2 3">
    <name type="scientific">Actinosynnema pretiosum</name>
    <dbReference type="NCBI Taxonomy" id="42197"/>
    <lineage>
        <taxon>Bacteria</taxon>
        <taxon>Bacillati</taxon>
        <taxon>Actinomycetota</taxon>
        <taxon>Actinomycetes</taxon>
        <taxon>Pseudonocardiales</taxon>
        <taxon>Pseudonocardiaceae</taxon>
        <taxon>Actinosynnema</taxon>
    </lineage>
</organism>
<reference evidence="2" key="1">
    <citation type="submission" date="2017-09" db="EMBL/GenBank/DDBJ databases">
        <title>Complete Genome Sequence of ansamitocin-producing Bacterium Actinosynnema pretiosum X47.</title>
        <authorList>
            <person name="Cao G."/>
            <person name="Zong G."/>
            <person name="Zhong C."/>
            <person name="Fu J."/>
        </authorList>
    </citation>
    <scope>NUCLEOTIDE SEQUENCE [LARGE SCALE GENOMIC DNA]</scope>
    <source>
        <strain evidence="2">X47</strain>
    </source>
</reference>
<dbReference type="AlphaFoldDB" id="A0A290Z781"/>
<evidence type="ECO:0000256" key="1">
    <source>
        <dbReference type="SAM" id="MobiDB-lite"/>
    </source>
</evidence>
<dbReference type="KEGG" id="apre:CNX65_17640"/>
<feature type="region of interest" description="Disordered" evidence="1">
    <location>
        <begin position="1"/>
        <end position="36"/>
    </location>
</feature>
<proteinExistence type="predicted"/>
<dbReference type="Proteomes" id="UP000218505">
    <property type="component" value="Chromosome"/>
</dbReference>
<gene>
    <name evidence="2" type="ORF">CNX65_17640</name>
</gene>
<sequence length="153" mass="15411">MTSSAPGKSRPCAGGPAQRLASKAVTSADASAGRVVVPPTRGERALGLAVQAGVAGFGHEPHVLAGQVGAPRTGVDGPAGAHERHRHRLAPGRTRGDGAQGEAEADVGAEVGELPRALDEERPAARLELVFALWTTITSAAVPDPSSGLLHVS</sequence>